<reference evidence="20" key="1">
    <citation type="journal article" date="2008" name="Nat. Genet.">
        <title>The Pristionchus pacificus genome provides a unique perspective on nematode lifestyle and parasitism.</title>
        <authorList>
            <person name="Dieterich C."/>
            <person name="Clifton S.W."/>
            <person name="Schuster L.N."/>
            <person name="Chinwalla A."/>
            <person name="Delehaunty K."/>
            <person name="Dinkelacker I."/>
            <person name="Fulton L."/>
            <person name="Fulton R."/>
            <person name="Godfrey J."/>
            <person name="Minx P."/>
            <person name="Mitreva M."/>
            <person name="Roeseler W."/>
            <person name="Tian H."/>
            <person name="Witte H."/>
            <person name="Yang S.P."/>
            <person name="Wilson R.K."/>
            <person name="Sommer R.J."/>
        </authorList>
    </citation>
    <scope>NUCLEOTIDE SEQUENCE [LARGE SCALE GENOMIC DNA]</scope>
    <source>
        <strain evidence="20">PS312</strain>
    </source>
</reference>
<evidence type="ECO:0000256" key="13">
    <source>
        <dbReference type="ARBA" id="ARBA00022884"/>
    </source>
</evidence>
<dbReference type="GO" id="GO:0006397">
    <property type="term" value="P:mRNA processing"/>
    <property type="evidence" value="ECO:0007669"/>
    <property type="project" value="UniProtKB-KW"/>
</dbReference>
<evidence type="ECO:0000256" key="4">
    <source>
        <dbReference type="ARBA" id="ARBA00004556"/>
    </source>
</evidence>
<dbReference type="EnsemblMetazoa" id="PPA43303.1">
    <property type="protein sequence ID" value="PPA43303.1"/>
    <property type="gene ID" value="WBGene00281672"/>
</dbReference>
<dbReference type="GO" id="GO:0035145">
    <property type="term" value="C:exon-exon junction complex"/>
    <property type="evidence" value="ECO:0000318"/>
    <property type="project" value="GO_Central"/>
</dbReference>
<dbReference type="GO" id="GO:0008380">
    <property type="term" value="P:RNA splicing"/>
    <property type="evidence" value="ECO:0007669"/>
    <property type="project" value="UniProtKB-KW"/>
</dbReference>
<gene>
    <name evidence="19" type="primary">WBGene00281672</name>
</gene>
<evidence type="ECO:0000256" key="17">
    <source>
        <dbReference type="ARBA" id="ARBA00023273"/>
    </source>
</evidence>
<evidence type="ECO:0000256" key="8">
    <source>
        <dbReference type="ARBA" id="ARBA00022490"/>
    </source>
</evidence>
<dbReference type="OrthoDB" id="657902at2759"/>
<dbReference type="GO" id="GO:0005681">
    <property type="term" value="C:spliceosomal complex"/>
    <property type="evidence" value="ECO:0007669"/>
    <property type="project" value="UniProtKB-KW"/>
</dbReference>
<feature type="region of interest" description="Disordered" evidence="18">
    <location>
        <begin position="56"/>
        <end position="299"/>
    </location>
</feature>
<evidence type="ECO:0000256" key="16">
    <source>
        <dbReference type="ARBA" id="ARBA00023242"/>
    </source>
</evidence>
<dbReference type="Pfam" id="PF09405">
    <property type="entry name" value="Btz"/>
    <property type="match status" value="1"/>
</dbReference>
<dbReference type="GO" id="GO:0003729">
    <property type="term" value="F:mRNA binding"/>
    <property type="evidence" value="ECO:0007669"/>
    <property type="project" value="InterPro"/>
</dbReference>
<dbReference type="InterPro" id="IPR018545">
    <property type="entry name" value="Btz_dom"/>
</dbReference>
<keyword evidence="13" id="KW-0694">RNA-binding</keyword>
<evidence type="ECO:0000256" key="11">
    <source>
        <dbReference type="ARBA" id="ARBA00022816"/>
    </source>
</evidence>
<dbReference type="GO" id="GO:0048471">
    <property type="term" value="C:perinuclear region of cytoplasm"/>
    <property type="evidence" value="ECO:0007669"/>
    <property type="project" value="UniProtKB-SubCell"/>
</dbReference>
<feature type="compositionally biased region" description="Basic and acidic residues" evidence="18">
    <location>
        <begin position="235"/>
        <end position="247"/>
    </location>
</feature>
<evidence type="ECO:0000256" key="2">
    <source>
        <dbReference type="ARBA" id="ARBA00004279"/>
    </source>
</evidence>
<evidence type="ECO:0000256" key="6">
    <source>
        <dbReference type="ARBA" id="ARBA00019964"/>
    </source>
</evidence>
<evidence type="ECO:0000256" key="14">
    <source>
        <dbReference type="ARBA" id="ARBA00023161"/>
    </source>
</evidence>
<name>A0A2A6BU91_PRIPA</name>
<feature type="compositionally biased region" description="Basic and acidic residues" evidence="18">
    <location>
        <begin position="112"/>
        <end position="142"/>
    </location>
</feature>
<evidence type="ECO:0000256" key="3">
    <source>
        <dbReference type="ARBA" id="ARBA00004324"/>
    </source>
</evidence>
<keyword evidence="15" id="KW-0508">mRNA splicing</keyword>
<dbReference type="SMART" id="SM01044">
    <property type="entry name" value="Btz"/>
    <property type="match status" value="1"/>
</dbReference>
<keyword evidence="17" id="KW-0966">Cell projection</keyword>
<keyword evidence="7" id="KW-0813">Transport</keyword>
<feature type="compositionally biased region" description="Basic and acidic residues" evidence="18">
    <location>
        <begin position="56"/>
        <end position="71"/>
    </location>
</feature>
<reference evidence="19" key="2">
    <citation type="submission" date="2022-06" db="UniProtKB">
        <authorList>
            <consortium name="EnsemblMetazoa"/>
        </authorList>
    </citation>
    <scope>IDENTIFICATION</scope>
    <source>
        <strain evidence="19">PS312</strain>
    </source>
</reference>
<evidence type="ECO:0000256" key="12">
    <source>
        <dbReference type="ARBA" id="ARBA00022845"/>
    </source>
</evidence>
<organism evidence="19 20">
    <name type="scientific">Pristionchus pacificus</name>
    <name type="common">Parasitic nematode worm</name>
    <dbReference type="NCBI Taxonomy" id="54126"/>
    <lineage>
        <taxon>Eukaryota</taxon>
        <taxon>Metazoa</taxon>
        <taxon>Ecdysozoa</taxon>
        <taxon>Nematoda</taxon>
        <taxon>Chromadorea</taxon>
        <taxon>Rhabditida</taxon>
        <taxon>Rhabditina</taxon>
        <taxon>Diplogasteromorpha</taxon>
        <taxon>Diplogasteroidea</taxon>
        <taxon>Neodiplogasteridae</taxon>
        <taxon>Pristionchus</taxon>
    </lineage>
</organism>
<evidence type="ECO:0000313" key="20">
    <source>
        <dbReference type="Proteomes" id="UP000005239"/>
    </source>
</evidence>
<keyword evidence="9" id="KW-0507">mRNA processing</keyword>
<evidence type="ECO:0000256" key="7">
    <source>
        <dbReference type="ARBA" id="ARBA00022448"/>
    </source>
</evidence>
<feature type="compositionally biased region" description="Basic and acidic residues" evidence="18">
    <location>
        <begin position="152"/>
        <end position="202"/>
    </location>
</feature>
<dbReference type="GO" id="GO:0051028">
    <property type="term" value="P:mRNA transport"/>
    <property type="evidence" value="ECO:0007669"/>
    <property type="project" value="UniProtKB-KW"/>
</dbReference>
<accession>A0A8R1YY54</accession>
<evidence type="ECO:0000256" key="10">
    <source>
        <dbReference type="ARBA" id="ARBA00022728"/>
    </source>
</evidence>
<keyword evidence="11" id="KW-0509">mRNA transport</keyword>
<dbReference type="GO" id="GO:0030425">
    <property type="term" value="C:dendrite"/>
    <property type="evidence" value="ECO:0007669"/>
    <property type="project" value="UniProtKB-SubCell"/>
</dbReference>
<evidence type="ECO:0000313" key="19">
    <source>
        <dbReference type="EnsemblMetazoa" id="PPA43303.1"/>
    </source>
</evidence>
<evidence type="ECO:0000256" key="15">
    <source>
        <dbReference type="ARBA" id="ARBA00023187"/>
    </source>
</evidence>
<proteinExistence type="inferred from homology"/>
<evidence type="ECO:0000256" key="5">
    <source>
        <dbReference type="ARBA" id="ARBA00009548"/>
    </source>
</evidence>
<feature type="compositionally biased region" description="Polar residues" evidence="18">
    <location>
        <begin position="249"/>
        <end position="267"/>
    </location>
</feature>
<dbReference type="GO" id="GO:0016607">
    <property type="term" value="C:nuclear speck"/>
    <property type="evidence" value="ECO:0007669"/>
    <property type="project" value="UniProtKB-SubCell"/>
</dbReference>
<dbReference type="PANTHER" id="PTHR13434:SF0">
    <property type="entry name" value="PROTEIN CASC3"/>
    <property type="match status" value="1"/>
</dbReference>
<dbReference type="GO" id="GO:0010494">
    <property type="term" value="C:cytoplasmic stress granule"/>
    <property type="evidence" value="ECO:0007669"/>
    <property type="project" value="UniProtKB-SubCell"/>
</dbReference>
<dbReference type="PANTHER" id="PTHR13434">
    <property type="entry name" value="PROTEIN CASC3"/>
    <property type="match status" value="1"/>
</dbReference>
<evidence type="ECO:0000256" key="18">
    <source>
        <dbReference type="SAM" id="MobiDB-lite"/>
    </source>
</evidence>
<protein>
    <recommendedName>
        <fullName evidence="6">Protein CASC3</fullName>
    </recommendedName>
</protein>
<feature type="compositionally biased region" description="Polar residues" evidence="18">
    <location>
        <begin position="220"/>
        <end position="233"/>
    </location>
</feature>
<keyword evidence="8" id="KW-0963">Cytoplasm</keyword>
<dbReference type="AlphaFoldDB" id="A0A2A6BU91"/>
<evidence type="ECO:0000256" key="9">
    <source>
        <dbReference type="ARBA" id="ARBA00022664"/>
    </source>
</evidence>
<comment type="similarity">
    <text evidence="5">Belongs to the CASC3 family.</text>
</comment>
<keyword evidence="14" id="KW-0866">Nonsense-mediated mRNA decay</keyword>
<feature type="compositionally biased region" description="Basic and acidic residues" evidence="18">
    <location>
        <begin position="278"/>
        <end position="292"/>
    </location>
</feature>
<feature type="compositionally biased region" description="Acidic residues" evidence="18">
    <location>
        <begin position="72"/>
        <end position="99"/>
    </location>
</feature>
<dbReference type="InterPro" id="IPR028544">
    <property type="entry name" value="CASC3"/>
</dbReference>
<keyword evidence="10" id="KW-0747">Spliceosome</keyword>
<evidence type="ECO:0000256" key="1">
    <source>
        <dbReference type="ARBA" id="ARBA00004210"/>
    </source>
</evidence>
<dbReference type="GO" id="GO:0000184">
    <property type="term" value="P:nuclear-transcribed mRNA catabolic process, nonsense-mediated decay"/>
    <property type="evidence" value="ECO:0007669"/>
    <property type="project" value="UniProtKB-KW"/>
</dbReference>
<dbReference type="GO" id="GO:0006417">
    <property type="term" value="P:regulation of translation"/>
    <property type="evidence" value="ECO:0007669"/>
    <property type="project" value="UniProtKB-KW"/>
</dbReference>
<keyword evidence="16" id="KW-0539">Nucleus</keyword>
<accession>A0A2A6BU91</accession>
<keyword evidence="20" id="KW-1185">Reference proteome</keyword>
<dbReference type="Proteomes" id="UP000005239">
    <property type="component" value="Unassembled WGS sequence"/>
</dbReference>
<comment type="subcellular location">
    <subcellularLocation>
        <location evidence="2">Cell projection</location>
        <location evidence="2">Dendrite</location>
    </subcellularLocation>
    <subcellularLocation>
        <location evidence="1">Cytoplasm</location>
        <location evidence="1">Stress granule</location>
    </subcellularLocation>
    <subcellularLocation>
        <location evidence="4">Cytoplasm</location>
        <location evidence="4">Perinuclear region</location>
    </subcellularLocation>
    <subcellularLocation>
        <location evidence="3">Nucleus speckle</location>
    </subcellularLocation>
</comment>
<sequence>MNADEAVSTEPECLTDEKCVISTKEAKEDVGSSTDAPYADIVSHSVSAKKEDDVYCEIKVDETEEDFKTPEEGDGEENPEEGGGEDVTDEVKLDDDQDIESPAYIPKTGKYYMHDSREDTEAPREEKKSRADGMWSRDRYNERYQQPRSRRQMIDKYGYDIRLGETKEMGGRDDDGKARVRNGDVNEQDDIRPAARRNERNEMGSFTGGEQLVQKGRGGSSRQFNRTFNNSKRNSGRDDYKEKEVPKRYSTQRSEKSIPTSVNNNPTDIVYFDPTKQVPRENRSLMREKKPLDIVPPPT</sequence>
<keyword evidence="12" id="KW-0810">Translation regulation</keyword>